<gene>
    <name evidence="2" type="ORF">PTIM40_62</name>
</gene>
<keyword evidence="3" id="KW-1185">Reference proteome</keyword>
<evidence type="ECO:0000259" key="1">
    <source>
        <dbReference type="Pfam" id="PF24225"/>
    </source>
</evidence>
<reference evidence="2 3" key="1">
    <citation type="submission" date="2014-11" db="EMBL/GenBank/DDBJ databases">
        <authorList>
            <person name="Fedida A."/>
            <person name="Lindell D."/>
        </authorList>
    </citation>
    <scope>NUCLEOTIDE SEQUENCE [LARGE SCALE GENOMIC DNA]</scope>
</reference>
<dbReference type="OrthoDB" id="28815at10239"/>
<feature type="domain" description="DUF7441" evidence="1">
    <location>
        <begin position="2"/>
        <end position="60"/>
    </location>
</feature>
<dbReference type="GeneID" id="26516606"/>
<dbReference type="Proteomes" id="UP000032135">
    <property type="component" value="Segment"/>
</dbReference>
<dbReference type="InterPro" id="IPR055864">
    <property type="entry name" value="DUF7441"/>
</dbReference>
<organism evidence="2 3">
    <name type="scientific">Cyanophage P-TIM40</name>
    <dbReference type="NCBI Taxonomy" id="1589733"/>
    <lineage>
        <taxon>Viruses</taxon>
        <taxon>Duplodnaviria</taxon>
        <taxon>Heunggongvirae</taxon>
        <taxon>Uroviricota</taxon>
        <taxon>Caudoviricetes</taxon>
        <taxon>Pantevenvirales</taxon>
        <taxon>Kyanoviridae</taxon>
        <taxon>Libanvirus</taxon>
        <taxon>Libanvirus ptim40</taxon>
    </lineage>
</organism>
<evidence type="ECO:0000313" key="2">
    <source>
        <dbReference type="EMBL" id="AJK27488.1"/>
    </source>
</evidence>
<dbReference type="EMBL" id="KP211958">
    <property type="protein sequence ID" value="AJK27488.1"/>
    <property type="molecule type" value="Genomic_DNA"/>
</dbReference>
<accession>A0A0C5AIP4</accession>
<dbReference type="Pfam" id="PF24225">
    <property type="entry name" value="DUF7441"/>
    <property type="match status" value="1"/>
</dbReference>
<proteinExistence type="predicted"/>
<dbReference type="RefSeq" id="YP_009188137.1">
    <property type="nucleotide sequence ID" value="NC_028663.1"/>
</dbReference>
<name>A0A0C5AIP4_9CAUD</name>
<dbReference type="KEGG" id="vg:26516606"/>
<evidence type="ECO:0000313" key="3">
    <source>
        <dbReference type="Proteomes" id="UP000032135"/>
    </source>
</evidence>
<sequence length="64" mass="7582">MTFFTETSNAPYDRHHYKIICKDNSTKVLESWQEVQELWWNNRILIDRIEVIDKPTHKGGSGFG</sequence>
<protein>
    <recommendedName>
        <fullName evidence="1">DUF7441 domain-containing protein</fullName>
    </recommendedName>
</protein>